<dbReference type="Pfam" id="PF13692">
    <property type="entry name" value="Glyco_trans_1_4"/>
    <property type="match status" value="1"/>
</dbReference>
<dbReference type="InterPro" id="IPR050194">
    <property type="entry name" value="Glycosyltransferase_grp1"/>
</dbReference>
<dbReference type="Gene3D" id="3.40.50.2000">
    <property type="entry name" value="Glycogen Phosphorylase B"/>
    <property type="match status" value="2"/>
</dbReference>
<accession>A0ABN6EU67</accession>
<dbReference type="Proteomes" id="UP001053296">
    <property type="component" value="Chromosome"/>
</dbReference>
<dbReference type="PANTHER" id="PTHR45947">
    <property type="entry name" value="SULFOQUINOVOSYL TRANSFERASE SQD2"/>
    <property type="match status" value="1"/>
</dbReference>
<keyword evidence="2" id="KW-1185">Reference proteome</keyword>
<organism evidence="1 2">
    <name type="scientific">Pseudodesulfovibrio sediminis</name>
    <dbReference type="NCBI Taxonomy" id="2810563"/>
    <lineage>
        <taxon>Bacteria</taxon>
        <taxon>Pseudomonadati</taxon>
        <taxon>Thermodesulfobacteriota</taxon>
        <taxon>Desulfovibrionia</taxon>
        <taxon>Desulfovibrionales</taxon>
        <taxon>Desulfovibrionaceae</taxon>
    </lineage>
</organism>
<dbReference type="EMBL" id="AP024485">
    <property type="protein sequence ID" value="BCS89040.1"/>
    <property type="molecule type" value="Genomic_DNA"/>
</dbReference>
<dbReference type="RefSeq" id="WP_229591029.1">
    <property type="nucleotide sequence ID" value="NZ_AP024485.1"/>
</dbReference>
<keyword evidence="1" id="KW-0808">Transferase</keyword>
<reference evidence="1" key="1">
    <citation type="journal article" date="2022" name="Arch. Microbiol.">
        <title>Pseudodesulfovibrio sediminis sp. nov., a mesophilic and neutrophilic sulfate-reducing bacterium isolated from sediment of a brackish lake.</title>
        <authorList>
            <person name="Takahashi A."/>
            <person name="Kojima H."/>
            <person name="Watanabe M."/>
            <person name="Fukui M."/>
        </authorList>
    </citation>
    <scope>NUCLEOTIDE SEQUENCE</scope>
    <source>
        <strain evidence="1">SF6</strain>
    </source>
</reference>
<gene>
    <name evidence="1" type="ORF">PSDVSF_22820</name>
</gene>
<protein>
    <submittedName>
        <fullName evidence="1">Glycosyl transferase family 1</fullName>
    </submittedName>
</protein>
<proteinExistence type="predicted"/>
<evidence type="ECO:0000313" key="1">
    <source>
        <dbReference type="EMBL" id="BCS89040.1"/>
    </source>
</evidence>
<evidence type="ECO:0000313" key="2">
    <source>
        <dbReference type="Proteomes" id="UP001053296"/>
    </source>
</evidence>
<dbReference type="SUPFAM" id="SSF53756">
    <property type="entry name" value="UDP-Glycosyltransferase/glycogen phosphorylase"/>
    <property type="match status" value="1"/>
</dbReference>
<dbReference type="GO" id="GO:0016740">
    <property type="term" value="F:transferase activity"/>
    <property type="evidence" value="ECO:0007669"/>
    <property type="project" value="UniProtKB-KW"/>
</dbReference>
<dbReference type="CDD" id="cd03801">
    <property type="entry name" value="GT4_PimA-like"/>
    <property type="match status" value="1"/>
</dbReference>
<name>A0ABN6EU67_9BACT</name>
<dbReference type="PANTHER" id="PTHR45947:SF3">
    <property type="entry name" value="SULFOQUINOVOSYL TRANSFERASE SQD2"/>
    <property type="match status" value="1"/>
</dbReference>
<sequence length="371" mass="41168">MKIGLCTPFKPVDHPSISGDVTIARDLVSSVRDLGHEVVPLPYFPAKEIYRNKAKWLEAQHAMVKMARVAGQTDCWLTYGSYYKVPDIFGLALTHRLKLPYFILQASYAENRGRKIATWPGFRLNKRAMLQADHIFCNRRNDMRGCAKLLPEERYTFIPPGVPEGLLKRDEQAGNAFREAWGVGDSLVVETVAIMRAGVKAVGVQWMFHTCAELIEKGRDITLIVAGDGPLRGQLEAEGKALLGDRVRFVGLVPRNELGGFFSAGDLFAFPGLKESIGMLYLEAQMCGLPVVATDDEGAPMVVRHEQGGLLTRATEHEFTRGVDRLITDASLRRTLGSQAMQYVLDNHSSIESYRVMTGIMESIVNKGQPS</sequence>